<keyword evidence="2" id="KW-1185">Reference proteome</keyword>
<evidence type="ECO:0000313" key="1">
    <source>
        <dbReference type="EMBL" id="OHT02522.1"/>
    </source>
</evidence>
<proteinExistence type="predicted"/>
<dbReference type="GeneID" id="94841981"/>
<organism evidence="1 2">
    <name type="scientific">Tritrichomonas foetus</name>
    <dbReference type="NCBI Taxonomy" id="1144522"/>
    <lineage>
        <taxon>Eukaryota</taxon>
        <taxon>Metamonada</taxon>
        <taxon>Parabasalia</taxon>
        <taxon>Tritrichomonadida</taxon>
        <taxon>Tritrichomonadidae</taxon>
        <taxon>Tritrichomonas</taxon>
    </lineage>
</organism>
<evidence type="ECO:0000313" key="2">
    <source>
        <dbReference type="Proteomes" id="UP000179807"/>
    </source>
</evidence>
<reference evidence="1" key="1">
    <citation type="submission" date="2016-10" db="EMBL/GenBank/DDBJ databases">
        <authorList>
            <person name="Benchimol M."/>
            <person name="Almeida L.G."/>
            <person name="Vasconcelos A.T."/>
            <person name="Perreira-Neves A."/>
            <person name="Rosa I.A."/>
            <person name="Tasca T."/>
            <person name="Bogo M.R."/>
            <person name="de Souza W."/>
        </authorList>
    </citation>
    <scope>NUCLEOTIDE SEQUENCE [LARGE SCALE GENOMIC DNA]</scope>
    <source>
        <strain evidence="1">K</strain>
    </source>
</reference>
<gene>
    <name evidence="1" type="ORF">TRFO_30307</name>
</gene>
<sequence>MSADAIRDLQKIGRQLNGVDPNEIGVRNLSPRTCFIVACPRDKLDTSAYLDALKAARMFIRADFKMYFLSMPEYSDFYRWFSFLLTNTYEYLSVVFTGFPMVTPSGETNIASPLLIEGRELTPTKIFKQIKKYKHPASRLTVVINGCPAVETWSNAGPQTEKLAFSKTSISFNKPVVKPFANEVPEQVLLVTAALRLDIHVDDRARNGSGYFINELSQIVKDDPVLNATEVLNQLTPRLRTHGEEAVVFASSYDVEAEKPFLL</sequence>
<dbReference type="Proteomes" id="UP000179807">
    <property type="component" value="Unassembled WGS sequence"/>
</dbReference>
<comment type="caution">
    <text evidence="1">The sequence shown here is derived from an EMBL/GenBank/DDBJ whole genome shotgun (WGS) entry which is preliminary data.</text>
</comment>
<accession>A0A1J4JUY6</accession>
<dbReference type="RefSeq" id="XP_068355658.1">
    <property type="nucleotide sequence ID" value="XM_068507277.1"/>
</dbReference>
<dbReference type="OrthoDB" id="10458462at2759"/>
<dbReference type="AlphaFoldDB" id="A0A1J4JUY6"/>
<dbReference type="VEuPathDB" id="TrichDB:TRFO_30307"/>
<name>A0A1J4JUY6_9EUKA</name>
<dbReference type="EMBL" id="MLAK01000863">
    <property type="protein sequence ID" value="OHT02522.1"/>
    <property type="molecule type" value="Genomic_DNA"/>
</dbReference>
<protein>
    <submittedName>
        <fullName evidence="1">Uncharacterized protein</fullName>
    </submittedName>
</protein>